<reference evidence="3 4" key="2">
    <citation type="journal article" date="2019" name="G3 (Bethesda)">
        <title>Hybrid Assembly of the Genome of the Entomopathogenic Nematode Steinernema carpocapsae Identifies the X-Chromosome.</title>
        <authorList>
            <person name="Serra L."/>
            <person name="Macchietto M."/>
            <person name="Macias-Munoz A."/>
            <person name="McGill C.J."/>
            <person name="Rodriguez I.M."/>
            <person name="Rodriguez B."/>
            <person name="Murad R."/>
            <person name="Mortazavi A."/>
        </authorList>
    </citation>
    <scope>NUCLEOTIDE SEQUENCE [LARGE SCALE GENOMIC DNA]</scope>
    <source>
        <strain evidence="3 4">ALL</strain>
    </source>
</reference>
<dbReference type="InterPro" id="IPR050621">
    <property type="entry name" value="Tudor_domain_containing"/>
</dbReference>
<dbReference type="Gene3D" id="2.30.30.140">
    <property type="match status" value="2"/>
</dbReference>
<proteinExistence type="predicted"/>
<dbReference type="CDD" id="cd20379">
    <property type="entry name" value="Tudor_dTUD-like"/>
    <property type="match status" value="2"/>
</dbReference>
<dbReference type="GO" id="GO:0030719">
    <property type="term" value="P:P granule organization"/>
    <property type="evidence" value="ECO:0007669"/>
    <property type="project" value="TreeGrafter"/>
</dbReference>
<evidence type="ECO:0000256" key="1">
    <source>
        <dbReference type="SAM" id="MobiDB-lite"/>
    </source>
</evidence>
<dbReference type="InterPro" id="IPR002999">
    <property type="entry name" value="Tudor"/>
</dbReference>
<dbReference type="PANTHER" id="PTHR22948:SF29">
    <property type="entry name" value="FI02030P-RELATED"/>
    <property type="match status" value="1"/>
</dbReference>
<feature type="compositionally biased region" description="Low complexity" evidence="1">
    <location>
        <begin position="353"/>
        <end position="369"/>
    </location>
</feature>
<organism evidence="3 4">
    <name type="scientific">Steinernema carpocapsae</name>
    <name type="common">Entomopathogenic nematode</name>
    <dbReference type="NCBI Taxonomy" id="34508"/>
    <lineage>
        <taxon>Eukaryota</taxon>
        <taxon>Metazoa</taxon>
        <taxon>Ecdysozoa</taxon>
        <taxon>Nematoda</taxon>
        <taxon>Chromadorea</taxon>
        <taxon>Rhabditida</taxon>
        <taxon>Tylenchina</taxon>
        <taxon>Panagrolaimomorpha</taxon>
        <taxon>Strongyloidoidea</taxon>
        <taxon>Steinernematidae</taxon>
        <taxon>Steinernema</taxon>
    </lineage>
</organism>
<comment type="caution">
    <text evidence="3">The sequence shown here is derived from an EMBL/GenBank/DDBJ whole genome shotgun (WGS) entry which is preliminary data.</text>
</comment>
<reference evidence="3 4" key="1">
    <citation type="journal article" date="2015" name="Genome Biol.">
        <title>Comparative genomics of Steinernema reveals deeply conserved gene regulatory networks.</title>
        <authorList>
            <person name="Dillman A.R."/>
            <person name="Macchietto M."/>
            <person name="Porter C.F."/>
            <person name="Rogers A."/>
            <person name="Williams B."/>
            <person name="Antoshechkin I."/>
            <person name="Lee M.M."/>
            <person name="Goodwin Z."/>
            <person name="Lu X."/>
            <person name="Lewis E.E."/>
            <person name="Goodrich-Blair H."/>
            <person name="Stock S.P."/>
            <person name="Adams B.J."/>
            <person name="Sternberg P.W."/>
            <person name="Mortazavi A."/>
        </authorList>
    </citation>
    <scope>NUCLEOTIDE SEQUENCE [LARGE SCALE GENOMIC DNA]</scope>
    <source>
        <strain evidence="3 4">ALL</strain>
    </source>
</reference>
<feature type="region of interest" description="Disordered" evidence="1">
    <location>
        <begin position="1"/>
        <end position="29"/>
    </location>
</feature>
<keyword evidence="4" id="KW-1185">Reference proteome</keyword>
<dbReference type="EMBL" id="AZBU02000005">
    <property type="protein sequence ID" value="TKR78365.1"/>
    <property type="molecule type" value="Genomic_DNA"/>
</dbReference>
<dbReference type="AlphaFoldDB" id="A0A4V6XW54"/>
<dbReference type="SMART" id="SM00333">
    <property type="entry name" value="TUDOR"/>
    <property type="match status" value="2"/>
</dbReference>
<evidence type="ECO:0000313" key="3">
    <source>
        <dbReference type="EMBL" id="TKR78365.1"/>
    </source>
</evidence>
<feature type="region of interest" description="Disordered" evidence="1">
    <location>
        <begin position="328"/>
        <end position="369"/>
    </location>
</feature>
<feature type="compositionally biased region" description="Basic and acidic residues" evidence="1">
    <location>
        <begin position="342"/>
        <end position="352"/>
    </location>
</feature>
<sequence length="577" mass="64759">MTTISPSANEIFERNCSEGSERKRETLVDTSDEMEEIREILYEMCRTEFTSGVCARYLENTYSKRYSSVSLGPSLPSNWLQQIEHSEEFKLLRRGHLILVYTRQREAPESIDVTEIVTPLQSNLNITSSHAKSTVASTQACKLYKASVGAFGTPVVCTFGWASDDFSKFSISPHEFHDILHGVWNVKVAMKKHFSDGSIDEASAEMIPQPQNLYAVKEKDFWYRVEVQNIVGTDFAMVYFIDRGTIARVEQKEILPLNSKFTDATKYPAFYLPAMLSMSAKLGSKFVDACRRAIANSEGAKCEVQFVRFDDAPRRFLVELNEESLVVDDNGNRPDSVASKLSDSDKINDRKNSNGSLSSAPSRPSSANGYPIPKFEPLVAKEMTTGKPFPVYILHVTDPDNISVRPCSLDPIPEYMYKSLSRDWEALSPISESEVVIGGVYIAKVDSRYERVRVTRQKSVDSWTVFTIDVGSYETVHASDLKALTTAGSFMKVMMIKCRLDGIMPNSPDEKWPESTQAVLLDLMKTAKTVQLSPVSEWTKWRHEDAVIPIMQTGCRVEVDGVDVAKLLIKSGLALQR</sequence>
<protein>
    <recommendedName>
        <fullName evidence="2">Tudor domain-containing protein</fullName>
    </recommendedName>
</protein>
<dbReference type="GO" id="GO:0043186">
    <property type="term" value="C:P granule"/>
    <property type="evidence" value="ECO:0007669"/>
    <property type="project" value="TreeGrafter"/>
</dbReference>
<evidence type="ECO:0000259" key="2">
    <source>
        <dbReference type="SMART" id="SM00333"/>
    </source>
</evidence>
<feature type="compositionally biased region" description="Basic and acidic residues" evidence="1">
    <location>
        <begin position="11"/>
        <end position="27"/>
    </location>
</feature>
<evidence type="ECO:0000313" key="4">
    <source>
        <dbReference type="Proteomes" id="UP000298663"/>
    </source>
</evidence>
<dbReference type="SUPFAM" id="SSF63748">
    <property type="entry name" value="Tudor/PWWP/MBT"/>
    <property type="match status" value="2"/>
</dbReference>
<dbReference type="Pfam" id="PF00567">
    <property type="entry name" value="TUDOR"/>
    <property type="match status" value="2"/>
</dbReference>
<dbReference type="OrthoDB" id="5805117at2759"/>
<feature type="domain" description="Tudor" evidence="2">
    <location>
        <begin position="206"/>
        <end position="262"/>
    </location>
</feature>
<dbReference type="GO" id="GO:0007283">
    <property type="term" value="P:spermatogenesis"/>
    <property type="evidence" value="ECO:0007669"/>
    <property type="project" value="TreeGrafter"/>
</dbReference>
<feature type="domain" description="Tudor" evidence="2">
    <location>
        <begin position="433"/>
        <end position="489"/>
    </location>
</feature>
<accession>A0A4V6XW54</accession>
<dbReference type="Proteomes" id="UP000298663">
    <property type="component" value="Unassembled WGS sequence"/>
</dbReference>
<dbReference type="Gene3D" id="2.40.50.90">
    <property type="match status" value="1"/>
</dbReference>
<dbReference type="GO" id="GO:0034587">
    <property type="term" value="P:piRNA processing"/>
    <property type="evidence" value="ECO:0007669"/>
    <property type="project" value="TreeGrafter"/>
</dbReference>
<dbReference type="InterPro" id="IPR035437">
    <property type="entry name" value="SNase_OB-fold_sf"/>
</dbReference>
<dbReference type="PANTHER" id="PTHR22948">
    <property type="entry name" value="TUDOR DOMAIN CONTAINING PROTEIN"/>
    <property type="match status" value="1"/>
</dbReference>
<name>A0A4V6XW54_STECR</name>
<gene>
    <name evidence="3" type="ORF">L596_019176</name>
</gene>